<name>A0A4Y2GB85_ARAVE</name>
<reference evidence="4 5" key="1">
    <citation type="journal article" date="2019" name="Sci. Rep.">
        <title>Orb-weaving spider Araneus ventricosus genome elucidates the spidroin gene catalogue.</title>
        <authorList>
            <person name="Kono N."/>
            <person name="Nakamura H."/>
            <person name="Ohtoshi R."/>
            <person name="Moran D.A.P."/>
            <person name="Shinohara A."/>
            <person name="Yoshida Y."/>
            <person name="Fujiwara M."/>
            <person name="Mori M."/>
            <person name="Tomita M."/>
            <person name="Arakawa K."/>
        </authorList>
    </citation>
    <scope>NUCLEOTIDE SEQUENCE [LARGE SCALE GENOMIC DNA]</scope>
</reference>
<feature type="region of interest" description="Disordered" evidence="1">
    <location>
        <begin position="307"/>
        <end position="328"/>
    </location>
</feature>
<feature type="compositionally biased region" description="Basic and acidic residues" evidence="1">
    <location>
        <begin position="309"/>
        <end position="328"/>
    </location>
</feature>
<dbReference type="GO" id="GO:0008270">
    <property type="term" value="F:zinc ion binding"/>
    <property type="evidence" value="ECO:0007669"/>
    <property type="project" value="InterPro"/>
</dbReference>
<protein>
    <recommendedName>
        <fullName evidence="6">Nucleic-acid-binding protein from transposon X-element</fullName>
    </recommendedName>
</protein>
<feature type="domain" description="Pre-C2HC" evidence="3">
    <location>
        <begin position="158"/>
        <end position="226"/>
    </location>
</feature>
<gene>
    <name evidence="4" type="ORF">AVEN_191256_1</name>
</gene>
<dbReference type="Proteomes" id="UP000499080">
    <property type="component" value="Unassembled WGS sequence"/>
</dbReference>
<dbReference type="SMART" id="SM00343">
    <property type="entry name" value="ZnF_C2HC"/>
    <property type="match status" value="3"/>
</dbReference>
<feature type="domain" description="CCHC-type" evidence="2">
    <location>
        <begin position="227"/>
        <end position="243"/>
    </location>
</feature>
<organism evidence="4 5">
    <name type="scientific">Araneus ventricosus</name>
    <name type="common">Orbweaver spider</name>
    <name type="synonym">Epeira ventricosa</name>
    <dbReference type="NCBI Taxonomy" id="182803"/>
    <lineage>
        <taxon>Eukaryota</taxon>
        <taxon>Metazoa</taxon>
        <taxon>Ecdysozoa</taxon>
        <taxon>Arthropoda</taxon>
        <taxon>Chelicerata</taxon>
        <taxon>Arachnida</taxon>
        <taxon>Araneae</taxon>
        <taxon>Araneomorphae</taxon>
        <taxon>Entelegynae</taxon>
        <taxon>Araneoidea</taxon>
        <taxon>Araneidae</taxon>
        <taxon>Araneus</taxon>
    </lineage>
</organism>
<evidence type="ECO:0000259" key="2">
    <source>
        <dbReference type="SMART" id="SM00343"/>
    </source>
</evidence>
<evidence type="ECO:0000313" key="5">
    <source>
        <dbReference type="Proteomes" id="UP000499080"/>
    </source>
</evidence>
<dbReference type="GO" id="GO:0003676">
    <property type="term" value="F:nucleic acid binding"/>
    <property type="evidence" value="ECO:0007669"/>
    <property type="project" value="InterPro"/>
</dbReference>
<evidence type="ECO:0008006" key="6">
    <source>
        <dbReference type="Google" id="ProtNLM"/>
    </source>
</evidence>
<evidence type="ECO:0000256" key="1">
    <source>
        <dbReference type="SAM" id="MobiDB-lite"/>
    </source>
</evidence>
<dbReference type="InterPro" id="IPR001878">
    <property type="entry name" value="Znf_CCHC"/>
</dbReference>
<sequence>MKTPIMNWRPPAVLKWTPRPLRTTMNRPPVEETPDELEFQMVSARKAAKTTIIEDTALPIETGNKYLPLAENKSYPASISLKPQGDHKAIIKEIAEKFPGTENRWIYDYVNIKPPSEESILQILALLNERKAEYLLNESYDERPIKVVIKDLSDETDPQEIVDDLTSKGYAINRITQMKNYRLKKLLPMFLVEIKKKGKYLNIYNEKSICYFRVKIETYRKKAKATICYNCSGFYHAARNCHLKPKCIKCGGEHPTRECSIKDKIAEPKCVNCGESGHLAAWKGCKSYPIIKKPSYRQNGKSYAQAASEKVELPTKKKTEEKSDDPFDLEDIKDSMKAIKEVKMLLDEFPTLLEAARLSKTAKTRTEKVLIVLNALVGA</sequence>
<dbReference type="OrthoDB" id="6472513at2759"/>
<feature type="domain" description="CCHC-type" evidence="2">
    <location>
        <begin position="246"/>
        <end position="261"/>
    </location>
</feature>
<evidence type="ECO:0000259" key="3">
    <source>
        <dbReference type="SMART" id="SM00596"/>
    </source>
</evidence>
<comment type="caution">
    <text evidence="4">The sequence shown here is derived from an EMBL/GenBank/DDBJ whole genome shotgun (WGS) entry which is preliminary data.</text>
</comment>
<proteinExistence type="predicted"/>
<dbReference type="AlphaFoldDB" id="A0A4Y2GB85"/>
<dbReference type="EMBL" id="BGPR01001274">
    <property type="protein sequence ID" value="GBM49858.1"/>
    <property type="molecule type" value="Genomic_DNA"/>
</dbReference>
<dbReference type="SMART" id="SM00596">
    <property type="entry name" value="PRE_C2HC"/>
    <property type="match status" value="1"/>
</dbReference>
<evidence type="ECO:0000313" key="4">
    <source>
        <dbReference type="EMBL" id="GBM49858.1"/>
    </source>
</evidence>
<dbReference type="InterPro" id="IPR006579">
    <property type="entry name" value="Pre_C2HC_dom"/>
</dbReference>
<keyword evidence="5" id="KW-1185">Reference proteome</keyword>
<accession>A0A4Y2GB85</accession>
<feature type="domain" description="CCHC-type" evidence="2">
    <location>
        <begin position="269"/>
        <end position="287"/>
    </location>
</feature>
<dbReference type="Pfam" id="PF07530">
    <property type="entry name" value="PRE_C2HC"/>
    <property type="match status" value="1"/>
</dbReference>